<evidence type="ECO:0000313" key="4">
    <source>
        <dbReference type="Proteomes" id="UP001164746"/>
    </source>
</evidence>
<dbReference type="InterPro" id="IPR043472">
    <property type="entry name" value="Macro_dom-like"/>
</dbReference>
<dbReference type="SMART" id="SM00506">
    <property type="entry name" value="A1pp"/>
    <property type="match status" value="2"/>
</dbReference>
<feature type="region of interest" description="Disordered" evidence="1">
    <location>
        <begin position="926"/>
        <end position="982"/>
    </location>
</feature>
<accession>A0ABY7FJF7</accession>
<evidence type="ECO:0000313" key="3">
    <source>
        <dbReference type="EMBL" id="WAR21707.1"/>
    </source>
</evidence>
<feature type="region of interest" description="Disordered" evidence="1">
    <location>
        <begin position="409"/>
        <end position="443"/>
    </location>
</feature>
<dbReference type="Proteomes" id="UP001164746">
    <property type="component" value="Chromosome 12"/>
</dbReference>
<dbReference type="EMBL" id="CP111023">
    <property type="protein sequence ID" value="WAR21707.1"/>
    <property type="molecule type" value="Genomic_DNA"/>
</dbReference>
<dbReference type="PANTHER" id="PTHR11106">
    <property type="entry name" value="GANGLIOSIDE INDUCED DIFFERENTIATION ASSOCIATED PROTEIN 2-RELATED"/>
    <property type="match status" value="1"/>
</dbReference>
<dbReference type="Pfam" id="PF01661">
    <property type="entry name" value="Macro"/>
    <property type="match status" value="2"/>
</dbReference>
<feature type="region of interest" description="Disordered" evidence="1">
    <location>
        <begin position="247"/>
        <end position="268"/>
    </location>
</feature>
<dbReference type="InterPro" id="IPR002589">
    <property type="entry name" value="Macro_dom"/>
</dbReference>
<feature type="domain" description="Macro" evidence="2">
    <location>
        <begin position="692"/>
        <end position="879"/>
    </location>
</feature>
<sequence>MSQKSSVVSDCRLRIDPVLVDKFRRLPGGINEVGTKIIRDLGLRYEYEKQRGVLDIVGPDTEILNLAIETLRFWIEGDEFPDTGITCQVGYPNRGIVIWRFHGDYAKKFDHLFADDIRRLKLIHTVNIKAVPSKRNPEYVELYCHFSVYHQVKDEVNRISFELSKIFQDDFFIPIMDLKQARDFAKDKSKDDKVLYAIKVYPDDKIRVWMFAKDQSDLIKARREWVTHVGLIARDNEFEERSVKFRTKPKDLSPRNNTNGQRYDNPNFPRPPDFVYPIVYTDLNTSREQQPDLTTSNPFAQEHPASELGAEINIKSGANPLAGEAKWVTEDEVNQARQNKKQQNRIYVHHQVEYPPGAKLTQPTTSFKMNPFKPGGMQVVHPEKNLVANERFNPTRSSQSVLTSVTDPMQAPNLKRGKGVRPGAKKKVNVKDSTRRRPGLKADQPQQTVKYNINVNGLEIFMYKQNIVKLNNMDALINVVTPELKKGDKTATLMFEEMGKQVIDEIDVHLSLYGEVDTGENIVTSAGKIPALGVIHVVSPIWKKYTVWEDCASDLHRAIYHALKTAEAHKYRKVALPIIGVEPLFGIPKDLIAEVYVKALIDYSMGMGPLYPVDEDVAMLTYIKDAYESWASMPGVADDMTKHISTDAVQSMRNPDAVYNRRESAVNMKDNAPHRSENMVVFVEQSYTENGEQRWTFDVLRRMTVHVYTGSLLTLSNVEAVVCAMDSNGKGTLVRHLQGAGGRKYREALKKAKGTRTLQDGEVLVTEGGDLPLETVLHAVVAKPVYTASQKNLTRLDKINTHVLASANKHGINVLAMPLIGTSRLRERFEVEQTSLQLVDNIIEVCLSAGRHLHIRELHLVNINHVMTQYITQALRTRAHAKVRLEAESHALSRSEVLSHAEAVRAASPESRAKVSKSLSKTIATAEEKSAVNQTEMQDPVVSTREVSSDETKAEYTGDGERNPRKNNKRKQDAVKKTKTKSLEDKSAAYLSTRMLEAHDRMLKDAWNQLVDEDIDDPTEKQTSQRVEDVQKRKHKQLDPIPTKESEMDITGAVIDEKDQRIAQLMKKEREQRKRSKRRIFQRSSDFIYQKSKAESYQEKFEKKQRYESTRSKNNDSGRVVRSKSSGNINNGYLSESLLKGFETERQRIRQQRIQEDADEMTDDERMEKERFLKETERFFTRGTKDRYRPTNDVRNLNDEFERANRVDVQDYKTETDYAITARSDQRALTRRKSQKHVIDTEREDEYMMDMDYLAKERETRIKEREEKAINNDDDLNHSYTKSKKSQMQRNGRFMDMMHAEKENNKYDNSYMNNMQNRGDFSDSEYERHRKPLKSSLKRVSSQGAVNQYSGDSNLEEYKVSRKLTDIPQNNYPRELKFSQYVENYSYPNPKQIEPYPIQNPTAYNYNREPYPYSEPSQYFGYPVNQEDSLPPAPYARQTDDDVKHYTVDAVVQMPRALSNSYNKENKHSSEPRYEVVKPTDRQEFTEIKVDSVENDQSDINNNDDVQKIDKTGSVMEQVKENTDNVENEKEATKLKGTSDNDLLHIMEEERNMYANETTKEADENNDDNGNGNAEHQRANEIDNMDSESQNTSNGYKDTNEILGEKKETVEENEEPENVSSDVANNDINGSVNSSFKEVDIAIDVNTSTPAKIVTVDDNVKSTQSQDVVQPKRKTYRPPKKNYKTITMSNLGGDFLREKPVVDQPVLLKNRRYKFPNIPRIETDTYIAMDLLSTTKLADKKVSFDPTINQKHNKLRKRDLNKIRSGPIMNPNVIDPNDFSIRDNIRLDIDIVDRKKPEVDETKLKDEKRKIKRFWEVVGGKDLNDEKELYGYNGQRKQKDKMLVTKVKKERVLSAKSKHSNTKTNVSSVHNHSVGKYNVTVEVAN</sequence>
<feature type="region of interest" description="Disordered" evidence="1">
    <location>
        <begin position="1015"/>
        <end position="1045"/>
    </location>
</feature>
<evidence type="ECO:0000259" key="2">
    <source>
        <dbReference type="PROSITE" id="PS51154"/>
    </source>
</evidence>
<feature type="compositionally biased region" description="Polar residues" evidence="1">
    <location>
        <begin position="254"/>
        <end position="264"/>
    </location>
</feature>
<dbReference type="Gene3D" id="3.40.220.10">
    <property type="entry name" value="Leucine Aminopeptidase, subunit E, domain 1"/>
    <property type="match status" value="2"/>
</dbReference>
<keyword evidence="4" id="KW-1185">Reference proteome</keyword>
<dbReference type="PROSITE" id="PS51154">
    <property type="entry name" value="MACRO"/>
    <property type="match status" value="2"/>
</dbReference>
<feature type="compositionally biased region" description="Basic residues" evidence="1">
    <location>
        <begin position="415"/>
        <end position="428"/>
    </location>
</feature>
<feature type="compositionally biased region" description="Basic and acidic residues" evidence="1">
    <location>
        <begin position="947"/>
        <end position="982"/>
    </location>
</feature>
<dbReference type="PANTHER" id="PTHR11106:SF111">
    <property type="entry name" value="MACRO DOMAIN-CONTAINING PROTEIN"/>
    <property type="match status" value="1"/>
</dbReference>
<feature type="compositionally biased region" description="Basic and acidic residues" evidence="1">
    <location>
        <begin position="1098"/>
        <end position="1116"/>
    </location>
</feature>
<feature type="region of interest" description="Disordered" evidence="1">
    <location>
        <begin position="1098"/>
        <end position="1132"/>
    </location>
</feature>
<name>A0ABY7FJF7_MYAAR</name>
<organism evidence="3 4">
    <name type="scientific">Mya arenaria</name>
    <name type="common">Soft-shell clam</name>
    <dbReference type="NCBI Taxonomy" id="6604"/>
    <lineage>
        <taxon>Eukaryota</taxon>
        <taxon>Metazoa</taxon>
        <taxon>Spiralia</taxon>
        <taxon>Lophotrochozoa</taxon>
        <taxon>Mollusca</taxon>
        <taxon>Bivalvia</taxon>
        <taxon>Autobranchia</taxon>
        <taxon>Heteroconchia</taxon>
        <taxon>Euheterodonta</taxon>
        <taxon>Imparidentia</taxon>
        <taxon>Neoheterodontei</taxon>
        <taxon>Myida</taxon>
        <taxon>Myoidea</taxon>
        <taxon>Myidae</taxon>
        <taxon>Mya</taxon>
    </lineage>
</organism>
<dbReference type="SUPFAM" id="SSF52949">
    <property type="entry name" value="Macro domain-like"/>
    <property type="match status" value="2"/>
</dbReference>
<evidence type="ECO:0000256" key="1">
    <source>
        <dbReference type="SAM" id="MobiDB-lite"/>
    </source>
</evidence>
<reference evidence="3" key="1">
    <citation type="submission" date="2022-11" db="EMBL/GenBank/DDBJ databases">
        <title>Centuries of genome instability and evolution in soft-shell clam transmissible cancer (bioRxiv).</title>
        <authorList>
            <person name="Hart S.F.M."/>
            <person name="Yonemitsu M.A."/>
            <person name="Giersch R.M."/>
            <person name="Beal B.F."/>
            <person name="Arriagada G."/>
            <person name="Davis B.W."/>
            <person name="Ostrander E.A."/>
            <person name="Goff S.P."/>
            <person name="Metzger M.J."/>
        </authorList>
    </citation>
    <scope>NUCLEOTIDE SEQUENCE</scope>
    <source>
        <strain evidence="3">MELC-2E11</strain>
        <tissue evidence="3">Siphon/mantle</tissue>
    </source>
</reference>
<gene>
    <name evidence="3" type="ORF">MAR_015681</name>
</gene>
<proteinExistence type="predicted"/>
<feature type="compositionally biased region" description="Polar residues" evidence="1">
    <location>
        <begin position="1123"/>
        <end position="1132"/>
    </location>
</feature>
<protein>
    <submittedName>
        <fullName evidence="3">Y508-like protein</fullName>
    </submittedName>
</protein>
<feature type="domain" description="Macro" evidence="2">
    <location>
        <begin position="447"/>
        <end position="631"/>
    </location>
</feature>